<evidence type="ECO:0000256" key="1">
    <source>
        <dbReference type="SAM" id="Phobius"/>
    </source>
</evidence>
<sequence>MKLSFTTTLGALAMVLWPVLVLSLHAQVGSWPLLIMGAALLAWRLPQARGQAIIAGLILVSMGLLGHIELGMRAYPVAVNLIMLTLFADSLFRGMPIIERLARLREADLPSEAVAYTRRVTWAWCGFFVVNGAISAWTALYADLATWTLYNGFISYCAMGLMFAGEWLCRRHVRGSAA</sequence>
<evidence type="ECO:0008006" key="3">
    <source>
        <dbReference type="Google" id="ProtNLM"/>
    </source>
</evidence>
<comment type="caution">
    <text evidence="2">The sequence shown here is derived from an EMBL/GenBank/DDBJ whole genome shotgun (WGS) entry which is preliminary data.</text>
</comment>
<evidence type="ECO:0000313" key="2">
    <source>
        <dbReference type="EMBL" id="KKO02080.1"/>
    </source>
</evidence>
<proteinExistence type="predicted"/>
<feature type="transmembrane region" description="Helical" evidence="1">
    <location>
        <begin position="121"/>
        <end position="142"/>
    </location>
</feature>
<protein>
    <recommendedName>
        <fullName evidence="3">Intracellular septation protein A</fullName>
    </recommendedName>
</protein>
<reference evidence="2" key="1">
    <citation type="journal article" date="2015" name="Nature">
        <title>Complex archaea that bridge the gap between prokaryotes and eukaryotes.</title>
        <authorList>
            <person name="Spang A."/>
            <person name="Saw J.H."/>
            <person name="Jorgensen S.L."/>
            <person name="Zaremba-Niedzwiedzka K."/>
            <person name="Martijn J."/>
            <person name="Lind A.E."/>
            <person name="van Eijk R."/>
            <person name="Schleper C."/>
            <person name="Guy L."/>
            <person name="Ettema T.J."/>
        </authorList>
    </citation>
    <scope>NUCLEOTIDE SEQUENCE</scope>
</reference>
<gene>
    <name evidence="2" type="ORF">LCGC14_0109420</name>
</gene>
<name>A0A0F9VDE7_9ZZZZ</name>
<feature type="transmembrane region" description="Helical" evidence="1">
    <location>
        <begin position="52"/>
        <end position="68"/>
    </location>
</feature>
<dbReference type="AlphaFoldDB" id="A0A0F9VDE7"/>
<keyword evidence="1" id="KW-0472">Membrane</keyword>
<feature type="transmembrane region" description="Helical" evidence="1">
    <location>
        <begin position="148"/>
        <end position="169"/>
    </location>
</feature>
<keyword evidence="1" id="KW-0812">Transmembrane</keyword>
<organism evidence="2">
    <name type="scientific">marine sediment metagenome</name>
    <dbReference type="NCBI Taxonomy" id="412755"/>
    <lineage>
        <taxon>unclassified sequences</taxon>
        <taxon>metagenomes</taxon>
        <taxon>ecological metagenomes</taxon>
    </lineage>
</organism>
<accession>A0A0F9VDE7</accession>
<keyword evidence="1" id="KW-1133">Transmembrane helix</keyword>
<dbReference type="EMBL" id="LAZR01000032">
    <property type="protein sequence ID" value="KKO02080.1"/>
    <property type="molecule type" value="Genomic_DNA"/>
</dbReference>